<dbReference type="RefSeq" id="WP_344317292.1">
    <property type="nucleotide sequence ID" value="NZ_BAAAQE010000094.1"/>
</dbReference>
<comment type="caution">
    <text evidence="2">The sequence shown here is derived from an EMBL/GenBank/DDBJ whole genome shotgun (WGS) entry which is preliminary data.</text>
</comment>
<accession>A0ABQ3XNV4</accession>
<dbReference type="InterPro" id="IPR053832">
    <property type="entry name" value="DUF6924"/>
</dbReference>
<organism evidence="2 3">
    <name type="scientific">Actinoplanes couchii</name>
    <dbReference type="NCBI Taxonomy" id="403638"/>
    <lineage>
        <taxon>Bacteria</taxon>
        <taxon>Bacillati</taxon>
        <taxon>Actinomycetota</taxon>
        <taxon>Actinomycetes</taxon>
        <taxon>Micromonosporales</taxon>
        <taxon>Micromonosporaceae</taxon>
        <taxon>Actinoplanes</taxon>
    </lineage>
</organism>
<name>A0ABQ3XNV4_9ACTN</name>
<sequence length="139" mass="15074">MLLLPGPEDLTSLVLRVDFGDEVRWEACQETLSGSGDDRMATFVSDIGFDGVTTQRLVELDTGADLDDRVFYLFVADSTTLGDDEFPLLAVDLDGEPGRTFRVPVAFFADVSANLSIGNMDFAEFADAVDATGAYRGFN</sequence>
<dbReference type="EMBL" id="BOMG01000104">
    <property type="protein sequence ID" value="GID60169.1"/>
    <property type="molecule type" value="Genomic_DNA"/>
</dbReference>
<evidence type="ECO:0000313" key="3">
    <source>
        <dbReference type="Proteomes" id="UP000612282"/>
    </source>
</evidence>
<dbReference type="Pfam" id="PF21962">
    <property type="entry name" value="DUF6924"/>
    <property type="match status" value="1"/>
</dbReference>
<protein>
    <recommendedName>
        <fullName evidence="1">DUF6924 domain-containing protein</fullName>
    </recommendedName>
</protein>
<keyword evidence="3" id="KW-1185">Reference proteome</keyword>
<evidence type="ECO:0000259" key="1">
    <source>
        <dbReference type="Pfam" id="PF21962"/>
    </source>
</evidence>
<feature type="domain" description="DUF6924" evidence="1">
    <location>
        <begin position="11"/>
        <end position="138"/>
    </location>
</feature>
<proteinExistence type="predicted"/>
<reference evidence="2 3" key="1">
    <citation type="submission" date="2021-01" db="EMBL/GenBank/DDBJ databases">
        <title>Whole genome shotgun sequence of Actinoplanes couchii NBRC 106145.</title>
        <authorList>
            <person name="Komaki H."/>
            <person name="Tamura T."/>
        </authorList>
    </citation>
    <scope>NUCLEOTIDE SEQUENCE [LARGE SCALE GENOMIC DNA]</scope>
    <source>
        <strain evidence="2 3">NBRC 106145</strain>
    </source>
</reference>
<gene>
    <name evidence="2" type="ORF">Aco03nite_085730</name>
</gene>
<evidence type="ECO:0000313" key="2">
    <source>
        <dbReference type="EMBL" id="GID60169.1"/>
    </source>
</evidence>
<dbReference type="Proteomes" id="UP000612282">
    <property type="component" value="Unassembled WGS sequence"/>
</dbReference>